<dbReference type="EMBL" id="CP017755">
    <property type="protein sequence ID" value="AOZ08374.1"/>
    <property type="molecule type" value="Genomic_DNA"/>
</dbReference>
<gene>
    <name evidence="1" type="ORF">BKK80_20605</name>
</gene>
<dbReference type="RefSeq" id="WP_071017487.1">
    <property type="nucleotide sequence ID" value="NZ_CP017755.1"/>
</dbReference>
<name>A0ABN4TVH1_9BURK</name>
<proteinExistence type="predicted"/>
<organism evidence="1 2">
    <name type="scientific">Cupriavidus malaysiensis</name>
    <dbReference type="NCBI Taxonomy" id="367825"/>
    <lineage>
        <taxon>Bacteria</taxon>
        <taxon>Pseudomonadati</taxon>
        <taxon>Pseudomonadota</taxon>
        <taxon>Betaproteobacteria</taxon>
        <taxon>Burkholderiales</taxon>
        <taxon>Burkholderiaceae</taxon>
        <taxon>Cupriavidus</taxon>
    </lineage>
</organism>
<accession>A0ABN4TVH1</accession>
<evidence type="ECO:0000313" key="2">
    <source>
        <dbReference type="Proteomes" id="UP000177515"/>
    </source>
</evidence>
<evidence type="ECO:0000313" key="1">
    <source>
        <dbReference type="EMBL" id="AOZ08374.1"/>
    </source>
</evidence>
<reference evidence="1 2" key="1">
    <citation type="submission" date="2016-10" db="EMBL/GenBank/DDBJ databases">
        <title>Complete genome sequences of three Cupriavidus strains isolated from various Malaysian environments.</title>
        <authorList>
            <person name="Abdullah A.A.-A."/>
            <person name="Shafie N.A.H."/>
            <person name="Lau N.S."/>
        </authorList>
    </citation>
    <scope>NUCLEOTIDE SEQUENCE [LARGE SCALE GENOMIC DNA]</scope>
    <source>
        <strain evidence="1 2">USMAA1020</strain>
    </source>
</reference>
<keyword evidence="2" id="KW-1185">Reference proteome</keyword>
<sequence length="108" mass="12004">MGRLVDWTRTHTSRFFPISAQYTGEGGSQVRVSWLALSSARDGQRTCAAALQFDQDVIDALYLATPGELERIGCRLADLVQRWLSMEDVARMGGEPVVIPVGERLLEH</sequence>
<protein>
    <submittedName>
        <fullName evidence="1">Uncharacterized protein</fullName>
    </submittedName>
</protein>
<dbReference type="Proteomes" id="UP000177515">
    <property type="component" value="Chromosome 2"/>
</dbReference>